<proteinExistence type="predicted"/>
<evidence type="ECO:0000313" key="2">
    <source>
        <dbReference type="EMBL" id="RXH70323.1"/>
    </source>
</evidence>
<keyword evidence="1" id="KW-0812">Transmembrane</keyword>
<evidence type="ECO:0000256" key="1">
    <source>
        <dbReference type="SAM" id="Phobius"/>
    </source>
</evidence>
<dbReference type="AlphaFoldDB" id="A0A498HN31"/>
<comment type="caution">
    <text evidence="2">The sequence shown here is derived from an EMBL/GenBank/DDBJ whole genome shotgun (WGS) entry which is preliminary data.</text>
</comment>
<keyword evidence="3" id="KW-1185">Reference proteome</keyword>
<sequence length="207" mass="23407">MGEIPSVIHGSPIEKPQNRCGRLFERLKDEVHNEEIFQELVYVLWRIWKYRNECVFKGSFITPHHALLLVRNQICEFRLAQPTIVVVESREVLPVMGSSVGQQVRWPRPEFGVLKVNCAGGGFFLHAAMAEAASMLNCMKSEDATLECYLHDIRLLADQIGVVKFLFVRRSGNMAAHKVAAFTALHGGFFSGMLLVHISCLIPLQRM</sequence>
<evidence type="ECO:0008006" key="4">
    <source>
        <dbReference type="Google" id="ProtNLM"/>
    </source>
</evidence>
<protein>
    <recommendedName>
        <fullName evidence="4">RNase H type-1 domain-containing protein</fullName>
    </recommendedName>
</protein>
<evidence type="ECO:0000313" key="3">
    <source>
        <dbReference type="Proteomes" id="UP000290289"/>
    </source>
</evidence>
<reference evidence="2 3" key="1">
    <citation type="submission" date="2018-10" db="EMBL/GenBank/DDBJ databases">
        <title>A high-quality apple genome assembly.</title>
        <authorList>
            <person name="Hu J."/>
        </authorList>
    </citation>
    <scope>NUCLEOTIDE SEQUENCE [LARGE SCALE GENOMIC DNA]</scope>
    <source>
        <strain evidence="3">cv. HFTH1</strain>
        <tissue evidence="2">Young leaf</tissue>
    </source>
</reference>
<dbReference type="Proteomes" id="UP000290289">
    <property type="component" value="Chromosome 16"/>
</dbReference>
<accession>A0A498HN31</accession>
<organism evidence="2 3">
    <name type="scientific">Malus domestica</name>
    <name type="common">Apple</name>
    <name type="synonym">Pyrus malus</name>
    <dbReference type="NCBI Taxonomy" id="3750"/>
    <lineage>
        <taxon>Eukaryota</taxon>
        <taxon>Viridiplantae</taxon>
        <taxon>Streptophyta</taxon>
        <taxon>Embryophyta</taxon>
        <taxon>Tracheophyta</taxon>
        <taxon>Spermatophyta</taxon>
        <taxon>Magnoliopsida</taxon>
        <taxon>eudicotyledons</taxon>
        <taxon>Gunneridae</taxon>
        <taxon>Pentapetalae</taxon>
        <taxon>rosids</taxon>
        <taxon>fabids</taxon>
        <taxon>Rosales</taxon>
        <taxon>Rosaceae</taxon>
        <taxon>Amygdaloideae</taxon>
        <taxon>Maleae</taxon>
        <taxon>Malus</taxon>
    </lineage>
</organism>
<dbReference type="EMBL" id="RDQH01000342">
    <property type="protein sequence ID" value="RXH70323.1"/>
    <property type="molecule type" value="Genomic_DNA"/>
</dbReference>
<gene>
    <name evidence="2" type="ORF">DVH24_007579</name>
</gene>
<name>A0A498HN31_MALDO</name>
<feature type="transmembrane region" description="Helical" evidence="1">
    <location>
        <begin position="179"/>
        <end position="204"/>
    </location>
</feature>
<keyword evidence="1" id="KW-0472">Membrane</keyword>
<keyword evidence="1" id="KW-1133">Transmembrane helix</keyword>